<dbReference type="STRING" id="135208.A0A4Z0A1W8"/>
<protein>
    <recommendedName>
        <fullName evidence="3">ABM domain-containing protein</fullName>
    </recommendedName>
</protein>
<accession>A0A4Z0A1W8</accession>
<evidence type="ECO:0008006" key="3">
    <source>
        <dbReference type="Google" id="ProtNLM"/>
    </source>
</evidence>
<reference evidence="1 2" key="1">
    <citation type="submission" date="2019-02" db="EMBL/GenBank/DDBJ databases">
        <title>Genome sequencing of the rare red list fungi Hericium alpestre (H. flagellum).</title>
        <authorList>
            <person name="Buettner E."/>
            <person name="Kellner H."/>
        </authorList>
    </citation>
    <scope>NUCLEOTIDE SEQUENCE [LARGE SCALE GENOMIC DNA]</scope>
    <source>
        <strain evidence="1 2">DSM 108284</strain>
    </source>
</reference>
<name>A0A4Z0A1W8_9AGAM</name>
<dbReference type="EMBL" id="SFCI01000454">
    <property type="protein sequence ID" value="TFY79708.1"/>
    <property type="molecule type" value="Genomic_DNA"/>
</dbReference>
<dbReference type="OrthoDB" id="3830579at2759"/>
<organism evidence="1 2">
    <name type="scientific">Hericium alpestre</name>
    <dbReference type="NCBI Taxonomy" id="135208"/>
    <lineage>
        <taxon>Eukaryota</taxon>
        <taxon>Fungi</taxon>
        <taxon>Dikarya</taxon>
        <taxon>Basidiomycota</taxon>
        <taxon>Agaricomycotina</taxon>
        <taxon>Agaricomycetes</taxon>
        <taxon>Russulales</taxon>
        <taxon>Hericiaceae</taxon>
        <taxon>Hericium</taxon>
    </lineage>
</organism>
<gene>
    <name evidence="1" type="ORF">EWM64_g4303</name>
</gene>
<evidence type="ECO:0000313" key="1">
    <source>
        <dbReference type="EMBL" id="TFY79708.1"/>
    </source>
</evidence>
<sequence>MPTTLEIVHWPANEAFAQDNTILKPAGDVLTSFQGVQGVWYGQQVEETRVYIAVGWGTMDVHKAFIAGEGNVDKVLPALQRTLAEGASRQMFHGQFDSEDVVTPKAGHEDVVKSILTKLSVLLNESESPAVGGAFAPIIEKEGSYLLLVGWNSVEDKWAKSLQIMEELLGNANITLSYVKLLQHRSV</sequence>
<dbReference type="Proteomes" id="UP000298061">
    <property type="component" value="Unassembled WGS sequence"/>
</dbReference>
<proteinExistence type="predicted"/>
<dbReference type="Gene3D" id="3.30.70.100">
    <property type="match status" value="1"/>
</dbReference>
<comment type="caution">
    <text evidence="1">The sequence shown here is derived from an EMBL/GenBank/DDBJ whole genome shotgun (WGS) entry which is preliminary data.</text>
</comment>
<evidence type="ECO:0000313" key="2">
    <source>
        <dbReference type="Proteomes" id="UP000298061"/>
    </source>
</evidence>
<keyword evidence="2" id="KW-1185">Reference proteome</keyword>
<dbReference type="AlphaFoldDB" id="A0A4Z0A1W8"/>